<comment type="cofactor">
    <cofactor evidence="1">
        <name>Mg(2+)</name>
        <dbReference type="ChEBI" id="CHEBI:18420"/>
    </cofactor>
</comment>
<comment type="pathway">
    <text evidence="2">Amino-acid biosynthesis; L-serine biosynthesis; L-serine from 3-phospho-D-glycerate: step 3/3.</text>
</comment>
<evidence type="ECO:0000256" key="3">
    <source>
        <dbReference type="ARBA" id="ARBA00009184"/>
    </source>
</evidence>
<dbReference type="EC" id="3.1.3.3" evidence="4"/>
<organism evidence="12 13">
    <name type="scientific">Aerococcus christensenii</name>
    <dbReference type="NCBI Taxonomy" id="87541"/>
    <lineage>
        <taxon>Bacteria</taxon>
        <taxon>Bacillati</taxon>
        <taxon>Bacillota</taxon>
        <taxon>Bacilli</taxon>
        <taxon>Lactobacillales</taxon>
        <taxon>Aerococcaceae</taxon>
        <taxon>Aerococcus</taxon>
    </lineage>
</organism>
<name>A0A2I1K933_9LACT</name>
<keyword evidence="9" id="KW-0718">Serine biosynthesis</keyword>
<evidence type="ECO:0000256" key="5">
    <source>
        <dbReference type="ARBA" id="ARBA00022605"/>
    </source>
</evidence>
<evidence type="ECO:0000256" key="1">
    <source>
        <dbReference type="ARBA" id="ARBA00001946"/>
    </source>
</evidence>
<reference evidence="12 13" key="1">
    <citation type="submission" date="2017-12" db="EMBL/GenBank/DDBJ databases">
        <title>Phylogenetic diversity of female urinary microbiome.</title>
        <authorList>
            <person name="Thomas-White K."/>
            <person name="Wolfe A.J."/>
        </authorList>
    </citation>
    <scope>NUCLEOTIDE SEQUENCE [LARGE SCALE GENOMIC DNA]</scope>
    <source>
        <strain evidence="12 13">UMB0844</strain>
    </source>
</reference>
<comment type="caution">
    <text evidence="12">The sequence shown here is derived from an EMBL/GenBank/DDBJ whole genome shotgun (WGS) entry which is preliminary data.</text>
</comment>
<accession>A0A2I1K933</accession>
<dbReference type="Gene3D" id="3.40.50.1000">
    <property type="entry name" value="HAD superfamily/HAD-like"/>
    <property type="match status" value="1"/>
</dbReference>
<keyword evidence="5" id="KW-0028">Amino-acid biosynthesis</keyword>
<dbReference type="Gene3D" id="1.20.1440.320">
    <property type="match status" value="1"/>
</dbReference>
<dbReference type="GO" id="GO:0006564">
    <property type="term" value="P:L-serine biosynthetic process"/>
    <property type="evidence" value="ECO:0007669"/>
    <property type="project" value="UniProtKB-KW"/>
</dbReference>
<keyword evidence="8" id="KW-0460">Magnesium</keyword>
<dbReference type="InterPro" id="IPR050582">
    <property type="entry name" value="HAD-like_SerB"/>
</dbReference>
<keyword evidence="7" id="KW-0378">Hydrolase</keyword>
<dbReference type="PANTHER" id="PTHR43344">
    <property type="entry name" value="PHOSPHOSERINE PHOSPHATASE"/>
    <property type="match status" value="1"/>
</dbReference>
<evidence type="ECO:0000256" key="9">
    <source>
        <dbReference type="ARBA" id="ARBA00023299"/>
    </source>
</evidence>
<dbReference type="InterPro" id="IPR023214">
    <property type="entry name" value="HAD_sf"/>
</dbReference>
<evidence type="ECO:0000256" key="7">
    <source>
        <dbReference type="ARBA" id="ARBA00022801"/>
    </source>
</evidence>
<gene>
    <name evidence="12" type="ORF">CYJ27_01430</name>
</gene>
<keyword evidence="13" id="KW-1185">Reference proteome</keyword>
<evidence type="ECO:0000256" key="11">
    <source>
        <dbReference type="ARBA" id="ARBA00048523"/>
    </source>
</evidence>
<comment type="catalytic activity">
    <reaction evidence="11">
        <text>O-phospho-D-serine + H2O = D-serine + phosphate</text>
        <dbReference type="Rhea" id="RHEA:24873"/>
        <dbReference type="ChEBI" id="CHEBI:15377"/>
        <dbReference type="ChEBI" id="CHEBI:35247"/>
        <dbReference type="ChEBI" id="CHEBI:43474"/>
        <dbReference type="ChEBI" id="CHEBI:58680"/>
        <dbReference type="EC" id="3.1.3.3"/>
    </reaction>
</comment>
<dbReference type="AlphaFoldDB" id="A0A2I1K933"/>
<evidence type="ECO:0000256" key="4">
    <source>
        <dbReference type="ARBA" id="ARBA00012640"/>
    </source>
</evidence>
<dbReference type="InterPro" id="IPR036412">
    <property type="entry name" value="HAD-like_sf"/>
</dbReference>
<comment type="catalytic activity">
    <reaction evidence="10">
        <text>O-phospho-L-serine + H2O = L-serine + phosphate</text>
        <dbReference type="Rhea" id="RHEA:21208"/>
        <dbReference type="ChEBI" id="CHEBI:15377"/>
        <dbReference type="ChEBI" id="CHEBI:33384"/>
        <dbReference type="ChEBI" id="CHEBI:43474"/>
        <dbReference type="ChEBI" id="CHEBI:57524"/>
        <dbReference type="EC" id="3.1.3.3"/>
    </reaction>
</comment>
<dbReference type="Proteomes" id="UP000234775">
    <property type="component" value="Unassembled WGS sequence"/>
</dbReference>
<evidence type="ECO:0000256" key="10">
    <source>
        <dbReference type="ARBA" id="ARBA00048138"/>
    </source>
</evidence>
<evidence type="ECO:0000256" key="2">
    <source>
        <dbReference type="ARBA" id="ARBA00005135"/>
    </source>
</evidence>
<dbReference type="PANTHER" id="PTHR43344:SF2">
    <property type="entry name" value="PHOSPHOSERINE PHOSPHATASE"/>
    <property type="match status" value="1"/>
</dbReference>
<dbReference type="GO" id="GO:0005737">
    <property type="term" value="C:cytoplasm"/>
    <property type="evidence" value="ECO:0007669"/>
    <property type="project" value="TreeGrafter"/>
</dbReference>
<evidence type="ECO:0000256" key="6">
    <source>
        <dbReference type="ARBA" id="ARBA00022723"/>
    </source>
</evidence>
<sequence length="439" mass="50865">MHLLLELTHFTYYSIFFFYFNVRKIQKNFLKANKSAIIIKKSGFLMRRIPMTTYFPKGNWEETLYQRLNQLIDTFHASPNTPLHERAYVVFDFDNTSIYNDIEDHTTLYMTQQLAFRMTAEEFSSSLQAGPFDFNLPISPEFSSLTTLDFIQLLTTDYCQLYTQYLSPSTSSRPSFSLLQRSPLFQRFYFHMRVFYTAFNQRYTRLAGQAWPAYFYQGYSSTDLFTLTQQALKWGSQLPLTYTSLTAPLLPSSTQNFRPGFSQGLRLPLDILHLYQAFKAHQIEVYILSASPLPLVQAAVHYFGYPLATDHILAMKLQRDSTDHMQNRMAKGAFITQGKGKKEALDQLLKPLHRQKLPIAFFGDSMGDYNLLQLGPQMKTAVLFNRYLKDNTQAFAQEAVRTYQDPSAIYFLQGRNEQTGQLYPSQSSLGLDNTLHLFV</sequence>
<evidence type="ECO:0000256" key="8">
    <source>
        <dbReference type="ARBA" id="ARBA00022842"/>
    </source>
</evidence>
<dbReference type="EMBL" id="PKGZ01000001">
    <property type="protein sequence ID" value="PKY92124.1"/>
    <property type="molecule type" value="Genomic_DNA"/>
</dbReference>
<evidence type="ECO:0000313" key="13">
    <source>
        <dbReference type="Proteomes" id="UP000234775"/>
    </source>
</evidence>
<dbReference type="Pfam" id="PF12710">
    <property type="entry name" value="HAD"/>
    <property type="match status" value="1"/>
</dbReference>
<evidence type="ECO:0000313" key="12">
    <source>
        <dbReference type="EMBL" id="PKY92124.1"/>
    </source>
</evidence>
<dbReference type="SUPFAM" id="SSF56784">
    <property type="entry name" value="HAD-like"/>
    <property type="match status" value="1"/>
</dbReference>
<keyword evidence="6" id="KW-0479">Metal-binding</keyword>
<proteinExistence type="inferred from homology"/>
<comment type="similarity">
    <text evidence="3">Belongs to the HAD-like hydrolase superfamily. SerB family.</text>
</comment>
<protein>
    <recommendedName>
        <fullName evidence="4">phosphoserine phosphatase</fullName>
        <ecNumber evidence="4">3.1.3.3</ecNumber>
    </recommendedName>
</protein>
<dbReference type="GO" id="GO:0000287">
    <property type="term" value="F:magnesium ion binding"/>
    <property type="evidence" value="ECO:0007669"/>
    <property type="project" value="TreeGrafter"/>
</dbReference>
<dbReference type="GO" id="GO:0036424">
    <property type="term" value="F:L-phosphoserine phosphatase activity"/>
    <property type="evidence" value="ECO:0007669"/>
    <property type="project" value="TreeGrafter"/>
</dbReference>